<evidence type="ECO:0000256" key="1">
    <source>
        <dbReference type="ARBA" id="ARBA00004123"/>
    </source>
</evidence>
<feature type="region of interest" description="Disordered" evidence="6">
    <location>
        <begin position="33"/>
        <end position="104"/>
    </location>
</feature>
<dbReference type="KEGG" id="rarg:115747093"/>
<reference evidence="8" key="1">
    <citation type="submission" date="2025-05" db="UniProtKB">
        <authorList>
            <consortium name="RefSeq"/>
        </authorList>
    </citation>
    <scope>NUCLEOTIDE SEQUENCE [LARGE SCALE GENOMIC DNA]</scope>
</reference>
<evidence type="ECO:0000313" key="9">
    <source>
        <dbReference type="RefSeq" id="XP_030539007.1"/>
    </source>
</evidence>
<dbReference type="PANTHER" id="PTHR45764:SF21">
    <property type="entry name" value="OS03G0770000 PROTEIN"/>
    <property type="match status" value="1"/>
</dbReference>
<keyword evidence="3" id="KW-0238">DNA-binding</keyword>
<evidence type="ECO:0000256" key="6">
    <source>
        <dbReference type="SAM" id="MobiDB-lite"/>
    </source>
</evidence>
<evidence type="ECO:0000256" key="3">
    <source>
        <dbReference type="ARBA" id="ARBA00023125"/>
    </source>
</evidence>
<dbReference type="SMART" id="SM00338">
    <property type="entry name" value="BRLZ"/>
    <property type="match status" value="1"/>
</dbReference>
<evidence type="ECO:0000256" key="2">
    <source>
        <dbReference type="ARBA" id="ARBA00023015"/>
    </source>
</evidence>
<dbReference type="OrthoDB" id="551672at2759"/>
<dbReference type="GO" id="GO:0046982">
    <property type="term" value="F:protein heterodimerization activity"/>
    <property type="evidence" value="ECO:0007669"/>
    <property type="project" value="UniProtKB-ARBA"/>
</dbReference>
<keyword evidence="5" id="KW-0539">Nucleus</keyword>
<keyword evidence="2" id="KW-0805">Transcription regulation</keyword>
<dbReference type="InterPro" id="IPR046347">
    <property type="entry name" value="bZIP_sf"/>
</dbReference>
<dbReference type="GO" id="GO:0005634">
    <property type="term" value="C:nucleus"/>
    <property type="evidence" value="ECO:0007669"/>
    <property type="project" value="UniProtKB-SubCell"/>
</dbReference>
<evidence type="ECO:0000313" key="8">
    <source>
        <dbReference type="Proteomes" id="UP000827889"/>
    </source>
</evidence>
<evidence type="ECO:0000256" key="4">
    <source>
        <dbReference type="ARBA" id="ARBA00023163"/>
    </source>
</evidence>
<gene>
    <name evidence="9" type="primary">LOC115747093</name>
</gene>
<accession>A0A8B8PXP2</accession>
<dbReference type="PROSITE" id="PS00036">
    <property type="entry name" value="BZIP_BASIC"/>
    <property type="match status" value="1"/>
</dbReference>
<evidence type="ECO:0000256" key="5">
    <source>
        <dbReference type="ARBA" id="ARBA00023242"/>
    </source>
</evidence>
<sequence length="177" mass="20348">MLSTFPAMLPSDPIFDNPFLSFGNGFPPWDCPDLFPAVQTPPGTLDSSSGSDGPNPNQDNPSNSNSSQTSSEKNRASPVVDERKRRRMISNRESARRSRMRKQKHLENLRSQLNRLRVENRDLTNRLRLLLCYVHRLQIDNDQMRSEHVKLRQKLSEICHVMLLQPQLHQQHGHGTT</sequence>
<dbReference type="InterPro" id="IPR045314">
    <property type="entry name" value="bZIP_plant_GBF1"/>
</dbReference>
<feature type="domain" description="BZIP" evidence="7">
    <location>
        <begin position="81"/>
        <end position="130"/>
    </location>
</feature>
<evidence type="ECO:0000259" key="7">
    <source>
        <dbReference type="PROSITE" id="PS50217"/>
    </source>
</evidence>
<dbReference type="PANTHER" id="PTHR45764">
    <property type="entry name" value="BZIP TRANSCRIPTION FACTOR 44"/>
    <property type="match status" value="1"/>
</dbReference>
<dbReference type="GO" id="GO:0003700">
    <property type="term" value="F:DNA-binding transcription factor activity"/>
    <property type="evidence" value="ECO:0007669"/>
    <property type="project" value="InterPro"/>
</dbReference>
<dbReference type="SUPFAM" id="SSF57959">
    <property type="entry name" value="Leucine zipper domain"/>
    <property type="match status" value="1"/>
</dbReference>
<keyword evidence="8" id="KW-1185">Reference proteome</keyword>
<name>A0A8B8PXP2_9MYRT</name>
<dbReference type="Proteomes" id="UP000827889">
    <property type="component" value="Chromosome 1"/>
</dbReference>
<dbReference type="InterPro" id="IPR004827">
    <property type="entry name" value="bZIP"/>
</dbReference>
<dbReference type="PROSITE" id="PS50217">
    <property type="entry name" value="BZIP"/>
    <property type="match status" value="1"/>
</dbReference>
<dbReference type="GO" id="GO:0000976">
    <property type="term" value="F:transcription cis-regulatory region binding"/>
    <property type="evidence" value="ECO:0007669"/>
    <property type="project" value="TreeGrafter"/>
</dbReference>
<dbReference type="GO" id="GO:0045893">
    <property type="term" value="P:positive regulation of DNA-templated transcription"/>
    <property type="evidence" value="ECO:0007669"/>
    <property type="project" value="TreeGrafter"/>
</dbReference>
<comment type="subcellular location">
    <subcellularLocation>
        <location evidence="1">Nucleus</location>
    </subcellularLocation>
</comment>
<organism evidence="8 9">
    <name type="scientific">Rhodamnia argentea</name>
    <dbReference type="NCBI Taxonomy" id="178133"/>
    <lineage>
        <taxon>Eukaryota</taxon>
        <taxon>Viridiplantae</taxon>
        <taxon>Streptophyta</taxon>
        <taxon>Embryophyta</taxon>
        <taxon>Tracheophyta</taxon>
        <taxon>Spermatophyta</taxon>
        <taxon>Magnoliopsida</taxon>
        <taxon>eudicotyledons</taxon>
        <taxon>Gunneridae</taxon>
        <taxon>Pentapetalae</taxon>
        <taxon>rosids</taxon>
        <taxon>malvids</taxon>
        <taxon>Myrtales</taxon>
        <taxon>Myrtaceae</taxon>
        <taxon>Myrtoideae</taxon>
        <taxon>Myrteae</taxon>
        <taxon>Australasian group</taxon>
        <taxon>Rhodamnia</taxon>
    </lineage>
</organism>
<proteinExistence type="predicted"/>
<dbReference type="RefSeq" id="XP_030539007.1">
    <property type="nucleotide sequence ID" value="XM_030683147.2"/>
</dbReference>
<reference evidence="9" key="2">
    <citation type="submission" date="2025-08" db="UniProtKB">
        <authorList>
            <consortium name="RefSeq"/>
        </authorList>
    </citation>
    <scope>IDENTIFICATION</scope>
    <source>
        <tissue evidence="9">Leaf</tissue>
    </source>
</reference>
<keyword evidence="4" id="KW-0804">Transcription</keyword>
<dbReference type="Gene3D" id="1.20.5.170">
    <property type="match status" value="1"/>
</dbReference>
<protein>
    <submittedName>
        <fullName evidence="9">Basic leucine zipper 8-like</fullName>
    </submittedName>
</protein>
<dbReference type="CDD" id="cd14702">
    <property type="entry name" value="bZIP_plant_GBF1"/>
    <property type="match status" value="1"/>
</dbReference>
<dbReference type="Pfam" id="PF00170">
    <property type="entry name" value="bZIP_1"/>
    <property type="match status" value="1"/>
</dbReference>
<feature type="compositionally biased region" description="Basic and acidic residues" evidence="6">
    <location>
        <begin position="72"/>
        <end position="83"/>
    </location>
</feature>
<feature type="compositionally biased region" description="Low complexity" evidence="6">
    <location>
        <begin position="50"/>
        <end position="71"/>
    </location>
</feature>
<dbReference type="AlphaFoldDB" id="A0A8B8PXP2"/>
<dbReference type="GeneID" id="115747093"/>
<dbReference type="FunFam" id="1.20.5.170:FF:000020">
    <property type="entry name" value="BZIP transcription factor"/>
    <property type="match status" value="1"/>
</dbReference>